<dbReference type="InterPro" id="IPR013830">
    <property type="entry name" value="SGNH_hydro"/>
</dbReference>
<accession>A0A1T4WRJ1</accession>
<dbReference type="RefSeq" id="WP_245846439.1">
    <property type="nucleotide sequence ID" value="NZ_FUYE01000002.1"/>
</dbReference>
<evidence type="ECO:0000259" key="2">
    <source>
        <dbReference type="Pfam" id="PF13472"/>
    </source>
</evidence>
<dbReference type="GO" id="GO:0004622">
    <property type="term" value="F:phosphatidylcholine lysophospholipase activity"/>
    <property type="evidence" value="ECO:0007669"/>
    <property type="project" value="TreeGrafter"/>
</dbReference>
<keyword evidence="1" id="KW-0732">Signal</keyword>
<evidence type="ECO:0000313" key="4">
    <source>
        <dbReference type="Proteomes" id="UP000190774"/>
    </source>
</evidence>
<dbReference type="Proteomes" id="UP000190774">
    <property type="component" value="Unassembled WGS sequence"/>
</dbReference>
<dbReference type="PANTHER" id="PTHR30383:SF5">
    <property type="entry name" value="SGNH HYDROLASE-TYPE ESTERASE DOMAIN-CONTAINING PROTEIN"/>
    <property type="match status" value="1"/>
</dbReference>
<feature type="chain" id="PRO_5012074999" evidence="1">
    <location>
        <begin position="23"/>
        <end position="509"/>
    </location>
</feature>
<dbReference type="Gene3D" id="3.40.50.1110">
    <property type="entry name" value="SGNH hydrolase"/>
    <property type="match status" value="2"/>
</dbReference>
<dbReference type="InterPro" id="IPR051532">
    <property type="entry name" value="Ester_Hydrolysis_Enzymes"/>
</dbReference>
<sequence length="509" mass="56326">MRLSIFPLAACLLLHLALPVFAGEPTNAKEAEAQKKAAEAQKVAEQKALNEKFAAWKATLSPEQQAWETVLEQNLGMGFYLPLYQKDKLAGRVTAWDYVKADPKLPRVLLIGDSISRGYTLAVRKELAGVANLHRAPENCGPTANGLKKLPVWLGEGKWDIIHFNFGIHDRKTPLPDYESRLDQIATQLKATGARVIWASTTPVAEGGMKDATNADLIARNEIAAKVMQKHGIEINDLYTWIEPDLAKYQNPNDVHFSNDGYDRLGEQVAGTIRKIIPTLPGINTALIPMGKLEKDGYDWEARHAEIMKIKNEVNPEVVLIGDSITHFWGGLPEGGKIGNRGTETWQTLFGQRRALNLGFGWDRTQNVLKRIQLGELDGLNPKAIVIHIGTNNLAKTVNARDNTPEEIAAGISEIVAQAHLKCPQAKIILMAIFPRGKTAAEPRRAILRDINQRIAPLGSQPYVTFLDITDNWLEKDGSISKEIMPDALHPNQKGYGIWAEALKTLLPE</sequence>
<feature type="signal peptide" evidence="1">
    <location>
        <begin position="1"/>
        <end position="22"/>
    </location>
</feature>
<reference evidence="4" key="1">
    <citation type="submission" date="2017-02" db="EMBL/GenBank/DDBJ databases">
        <authorList>
            <person name="Varghese N."/>
            <person name="Submissions S."/>
        </authorList>
    </citation>
    <scope>NUCLEOTIDE SEQUENCE [LARGE SCALE GENOMIC DNA]</scope>
    <source>
        <strain evidence="4">ATCC 700200</strain>
    </source>
</reference>
<name>A0A1T4WRJ1_9BACT</name>
<feature type="domain" description="SGNH hydrolase-type esterase" evidence="2">
    <location>
        <begin position="320"/>
        <end position="497"/>
    </location>
</feature>
<dbReference type="Pfam" id="PF13472">
    <property type="entry name" value="Lipase_GDSL_2"/>
    <property type="match status" value="2"/>
</dbReference>
<feature type="domain" description="SGNH hydrolase-type esterase" evidence="2">
    <location>
        <begin position="111"/>
        <end position="263"/>
    </location>
</feature>
<gene>
    <name evidence="3" type="ORF">SAMN02745166_00567</name>
</gene>
<organism evidence="3 4">
    <name type="scientific">Prosthecobacter debontii</name>
    <dbReference type="NCBI Taxonomy" id="48467"/>
    <lineage>
        <taxon>Bacteria</taxon>
        <taxon>Pseudomonadati</taxon>
        <taxon>Verrucomicrobiota</taxon>
        <taxon>Verrucomicrobiia</taxon>
        <taxon>Verrucomicrobiales</taxon>
        <taxon>Verrucomicrobiaceae</taxon>
        <taxon>Prosthecobacter</taxon>
    </lineage>
</organism>
<protein>
    <submittedName>
        <fullName evidence="3">Lysophospholipase L1</fullName>
    </submittedName>
</protein>
<dbReference type="STRING" id="48467.SAMN02745166_00567"/>
<dbReference type="EMBL" id="FUYE01000002">
    <property type="protein sequence ID" value="SKA79973.1"/>
    <property type="molecule type" value="Genomic_DNA"/>
</dbReference>
<proteinExistence type="predicted"/>
<dbReference type="SUPFAM" id="SSF52266">
    <property type="entry name" value="SGNH hydrolase"/>
    <property type="match status" value="2"/>
</dbReference>
<dbReference type="InterPro" id="IPR036514">
    <property type="entry name" value="SGNH_hydro_sf"/>
</dbReference>
<dbReference type="AlphaFoldDB" id="A0A1T4WRJ1"/>
<dbReference type="CDD" id="cd00229">
    <property type="entry name" value="SGNH_hydrolase"/>
    <property type="match status" value="1"/>
</dbReference>
<dbReference type="PANTHER" id="PTHR30383">
    <property type="entry name" value="THIOESTERASE 1/PROTEASE 1/LYSOPHOSPHOLIPASE L1"/>
    <property type="match status" value="1"/>
</dbReference>
<evidence type="ECO:0000256" key="1">
    <source>
        <dbReference type="SAM" id="SignalP"/>
    </source>
</evidence>
<keyword evidence="4" id="KW-1185">Reference proteome</keyword>
<evidence type="ECO:0000313" key="3">
    <source>
        <dbReference type="EMBL" id="SKA79973.1"/>
    </source>
</evidence>